<name>A0A392T2J0_9FABA</name>
<dbReference type="GO" id="GO:0016301">
    <property type="term" value="F:kinase activity"/>
    <property type="evidence" value="ECO:0007669"/>
    <property type="project" value="UniProtKB-KW"/>
</dbReference>
<keyword evidence="1" id="KW-0675">Receptor</keyword>
<evidence type="ECO:0000313" key="1">
    <source>
        <dbReference type="EMBL" id="MCI55343.1"/>
    </source>
</evidence>
<reference evidence="1 2" key="1">
    <citation type="journal article" date="2018" name="Front. Plant Sci.">
        <title>Red Clover (Trifolium pratense) and Zigzag Clover (T. medium) - A Picture of Genomic Similarities and Differences.</title>
        <authorList>
            <person name="Dluhosova J."/>
            <person name="Istvanek J."/>
            <person name="Nedelnik J."/>
            <person name="Repkova J."/>
        </authorList>
    </citation>
    <scope>NUCLEOTIDE SEQUENCE [LARGE SCALE GENOMIC DNA]</scope>
    <source>
        <strain evidence="2">cv. 10/8</strain>
        <tissue evidence="1">Leaf</tissue>
    </source>
</reference>
<comment type="caution">
    <text evidence="1">The sequence shown here is derived from an EMBL/GenBank/DDBJ whole genome shotgun (WGS) entry which is preliminary data.</text>
</comment>
<dbReference type="EMBL" id="LXQA010494643">
    <property type="protein sequence ID" value="MCI55343.1"/>
    <property type="molecule type" value="Genomic_DNA"/>
</dbReference>
<dbReference type="Proteomes" id="UP000265520">
    <property type="component" value="Unassembled WGS sequence"/>
</dbReference>
<protein>
    <submittedName>
        <fullName evidence="1">Receptor-like kinase</fullName>
    </submittedName>
</protein>
<keyword evidence="1" id="KW-0808">Transferase</keyword>
<evidence type="ECO:0000313" key="2">
    <source>
        <dbReference type="Proteomes" id="UP000265520"/>
    </source>
</evidence>
<keyword evidence="2" id="KW-1185">Reference proteome</keyword>
<dbReference type="PANTHER" id="PTHR36617:SF5">
    <property type="entry name" value="OS05G0421675 PROTEIN"/>
    <property type="match status" value="1"/>
</dbReference>
<feature type="non-terminal residue" evidence="1">
    <location>
        <position position="1"/>
    </location>
</feature>
<accession>A0A392T2J0</accession>
<keyword evidence="1" id="KW-0418">Kinase</keyword>
<sequence>EIANIREGVGGIGGGWFRESVMKQMGDGAATFFWIDPWLGGSPLCETFGRLFDLAVNKSCSVAEMFTLGWEVAGEEEMLGECQALLLNFSFQAQ</sequence>
<dbReference type="PANTHER" id="PTHR36617">
    <property type="entry name" value="PROTEIN, PUTATIVE-RELATED"/>
    <property type="match status" value="1"/>
</dbReference>
<proteinExistence type="predicted"/>
<dbReference type="AlphaFoldDB" id="A0A392T2J0"/>
<feature type="non-terminal residue" evidence="1">
    <location>
        <position position="94"/>
    </location>
</feature>
<organism evidence="1 2">
    <name type="scientific">Trifolium medium</name>
    <dbReference type="NCBI Taxonomy" id="97028"/>
    <lineage>
        <taxon>Eukaryota</taxon>
        <taxon>Viridiplantae</taxon>
        <taxon>Streptophyta</taxon>
        <taxon>Embryophyta</taxon>
        <taxon>Tracheophyta</taxon>
        <taxon>Spermatophyta</taxon>
        <taxon>Magnoliopsida</taxon>
        <taxon>eudicotyledons</taxon>
        <taxon>Gunneridae</taxon>
        <taxon>Pentapetalae</taxon>
        <taxon>rosids</taxon>
        <taxon>fabids</taxon>
        <taxon>Fabales</taxon>
        <taxon>Fabaceae</taxon>
        <taxon>Papilionoideae</taxon>
        <taxon>50 kb inversion clade</taxon>
        <taxon>NPAAA clade</taxon>
        <taxon>Hologalegina</taxon>
        <taxon>IRL clade</taxon>
        <taxon>Trifolieae</taxon>
        <taxon>Trifolium</taxon>
    </lineage>
</organism>